<evidence type="ECO:0000313" key="3">
    <source>
        <dbReference type="Proteomes" id="UP000236379"/>
    </source>
</evidence>
<sequence length="335" mass="35182">MLGVMLLAGAGQAGAAGWEDLGGLLNKACSVNTVGGVPIDTGDNLRWVCQLRAMHLFISDNLINGDWSGFAQDVIGRSASDYLNHLGEYLGVGALNASTEELGEALRGDYATFRRTMYGAVASIMKSRRDVNEGSARDTAGGIAQTAINANPTLTLSTRAARLQDALDATRGLDAAYKARKAQEEAAGALEANTAPALASAAAVVGVPGQEGRADAFARDAATAVSAREVAELQVRLDAEQMKQDATFSVALLNQLGELVQQQVMTNTQLMLERRSREEDMLSAEEEVNQELEALAQENLDAAIEYGKAITGAYANAESVLSGTEGGLDFGEVVP</sequence>
<evidence type="ECO:0000256" key="1">
    <source>
        <dbReference type="SAM" id="Coils"/>
    </source>
</evidence>
<organism evidence="2 3">
    <name type="scientific">Deinococcus koreensis</name>
    <dbReference type="NCBI Taxonomy" id="2054903"/>
    <lineage>
        <taxon>Bacteria</taxon>
        <taxon>Thermotogati</taxon>
        <taxon>Deinococcota</taxon>
        <taxon>Deinococci</taxon>
        <taxon>Deinococcales</taxon>
        <taxon>Deinococcaceae</taxon>
        <taxon>Deinococcus</taxon>
    </lineage>
</organism>
<feature type="coiled-coil region" evidence="1">
    <location>
        <begin position="275"/>
        <end position="305"/>
    </location>
</feature>
<name>A0A2K3US09_9DEIO</name>
<keyword evidence="1" id="KW-0175">Coiled coil</keyword>
<dbReference type="AlphaFoldDB" id="A0A2K3US09"/>
<dbReference type="Proteomes" id="UP000236379">
    <property type="component" value="Unassembled WGS sequence"/>
</dbReference>
<gene>
    <name evidence="2" type="ORF">CVO96_19560</name>
</gene>
<accession>A0A2K3US09</accession>
<comment type="caution">
    <text evidence="2">The sequence shown here is derived from an EMBL/GenBank/DDBJ whole genome shotgun (WGS) entry which is preliminary data.</text>
</comment>
<reference evidence="2 3" key="1">
    <citation type="submission" date="2018-01" db="EMBL/GenBank/DDBJ databases">
        <title>Deinococcus koreensis sp. nov., a radiation-resistant bacterium isolated from river water.</title>
        <authorList>
            <person name="Choi A."/>
        </authorList>
    </citation>
    <scope>NUCLEOTIDE SEQUENCE [LARGE SCALE GENOMIC DNA]</scope>
    <source>
        <strain evidence="2 3">SJW1-2</strain>
    </source>
</reference>
<keyword evidence="3" id="KW-1185">Reference proteome</keyword>
<proteinExistence type="predicted"/>
<dbReference type="EMBL" id="PPPD01000004">
    <property type="protein sequence ID" value="PNY79325.1"/>
    <property type="molecule type" value="Genomic_DNA"/>
</dbReference>
<protein>
    <submittedName>
        <fullName evidence="2">Uncharacterized protein</fullName>
    </submittedName>
</protein>
<evidence type="ECO:0000313" key="2">
    <source>
        <dbReference type="EMBL" id="PNY79325.1"/>
    </source>
</evidence>